<comment type="caution">
    <text evidence="1">The sequence shown here is derived from an EMBL/GenBank/DDBJ whole genome shotgun (WGS) entry which is preliminary data.</text>
</comment>
<dbReference type="Pfam" id="PF19674">
    <property type="entry name" value="DUF6177"/>
    <property type="match status" value="1"/>
</dbReference>
<accession>A0ABP8PHE5</accession>
<proteinExistence type="predicted"/>
<evidence type="ECO:0000313" key="2">
    <source>
        <dbReference type="Proteomes" id="UP001500503"/>
    </source>
</evidence>
<keyword evidence="2" id="KW-1185">Reference proteome</keyword>
<dbReference type="Proteomes" id="UP001500503">
    <property type="component" value="Unassembled WGS sequence"/>
</dbReference>
<name>A0ABP8PHE5_9ACTN</name>
<dbReference type="RefSeq" id="WP_345458733.1">
    <property type="nucleotide sequence ID" value="NZ_BAABHF010000010.1"/>
</dbReference>
<evidence type="ECO:0000313" key="1">
    <source>
        <dbReference type="EMBL" id="GAA4486761.1"/>
    </source>
</evidence>
<reference evidence="2" key="1">
    <citation type="journal article" date="2019" name="Int. J. Syst. Evol. Microbiol.">
        <title>The Global Catalogue of Microorganisms (GCM) 10K type strain sequencing project: providing services to taxonomists for standard genome sequencing and annotation.</title>
        <authorList>
            <consortium name="The Broad Institute Genomics Platform"/>
            <consortium name="The Broad Institute Genome Sequencing Center for Infectious Disease"/>
            <person name="Wu L."/>
            <person name="Ma J."/>
        </authorList>
    </citation>
    <scope>NUCLEOTIDE SEQUENCE [LARGE SCALE GENOMIC DNA]</scope>
    <source>
        <strain evidence="2">JCM 17933</strain>
    </source>
</reference>
<dbReference type="EMBL" id="BAABHF010000010">
    <property type="protein sequence ID" value="GAA4486761.1"/>
    <property type="molecule type" value="Genomic_DNA"/>
</dbReference>
<sequence length="319" mass="33456">MTHPAVDALTPKAMVVLQERPVVPFTTWLAEGLRLCSETGRGLQVVTSPESRITMPLRLVLTGPNSRWVVRADGGHYDGLTGVPLLWDGEAFVVDPQARAYAPNYTTPPAGPVGAQLTLTFRVRHPEGGAIGGAAEQLCRSLTGEAPGGWGTSEPATAVWRLEDLGEMFGSRVSSAIWLTVVGGGAGRPVVGTMLLSQVGDAAEEAVTLVIGYADPRETPVGSLSRVVGALAAEFPLVSCFVQLSPGLTDLTTGPRWVGPAAPIGLAVSGVAPGPPGVPGQRIGDTRSPAMWYALGDGRQQEGWQRYEQLTGYLRVQSS</sequence>
<dbReference type="InterPro" id="IPR046175">
    <property type="entry name" value="DUF6177"/>
</dbReference>
<organism evidence="1 2">
    <name type="scientific">Actinoallomurus oryzae</name>
    <dbReference type="NCBI Taxonomy" id="502180"/>
    <lineage>
        <taxon>Bacteria</taxon>
        <taxon>Bacillati</taxon>
        <taxon>Actinomycetota</taxon>
        <taxon>Actinomycetes</taxon>
        <taxon>Streptosporangiales</taxon>
        <taxon>Thermomonosporaceae</taxon>
        <taxon>Actinoallomurus</taxon>
    </lineage>
</organism>
<protein>
    <submittedName>
        <fullName evidence="1">Uncharacterized protein</fullName>
    </submittedName>
</protein>
<gene>
    <name evidence="1" type="ORF">GCM10023191_013620</name>
</gene>